<dbReference type="SUPFAM" id="SSF51695">
    <property type="entry name" value="PLC-like phosphodiesterases"/>
    <property type="match status" value="1"/>
</dbReference>
<dbReference type="PANTHER" id="PTHR46211:SF14">
    <property type="entry name" value="GLYCEROPHOSPHODIESTER PHOSPHODIESTERASE"/>
    <property type="match status" value="1"/>
</dbReference>
<evidence type="ECO:0000259" key="1">
    <source>
        <dbReference type="PROSITE" id="PS51704"/>
    </source>
</evidence>
<dbReference type="GO" id="GO:0006629">
    <property type="term" value="P:lipid metabolic process"/>
    <property type="evidence" value="ECO:0007669"/>
    <property type="project" value="InterPro"/>
</dbReference>
<dbReference type="Pfam" id="PF03009">
    <property type="entry name" value="GDPD"/>
    <property type="match status" value="1"/>
</dbReference>
<dbReference type="AlphaFoldDB" id="A0AAF1KTD0"/>
<organism evidence="2 3">
    <name type="scientific">Rhizobium tumorigenes</name>
    <dbReference type="NCBI Taxonomy" id="2041385"/>
    <lineage>
        <taxon>Bacteria</taxon>
        <taxon>Pseudomonadati</taxon>
        <taxon>Pseudomonadota</taxon>
        <taxon>Alphaproteobacteria</taxon>
        <taxon>Hyphomicrobiales</taxon>
        <taxon>Rhizobiaceae</taxon>
        <taxon>Rhizobium/Agrobacterium group</taxon>
        <taxon>Rhizobium</taxon>
    </lineage>
</organism>
<dbReference type="RefSeq" id="WP_111221793.1">
    <property type="nucleotide sequence ID" value="NZ_CP117255.1"/>
</dbReference>
<reference evidence="3" key="2">
    <citation type="journal article" date="2023" name="MicrobiologyOpen">
        <title>Genomics of the tumorigenes clade of the family Rhizobiaceae and description of Rhizobium rhododendri sp. nov.</title>
        <authorList>
            <person name="Kuzmanovic N."/>
            <person name="diCenzo G.C."/>
            <person name="Bunk B."/>
            <person name="Sproeer C."/>
            <person name="Fruehling A."/>
            <person name="Neumann-Schaal M."/>
            <person name="Overmann J."/>
            <person name="Smalla K."/>
        </authorList>
    </citation>
    <scope>NUCLEOTIDE SEQUENCE [LARGE SCALE GENOMIC DNA]</scope>
    <source>
        <strain evidence="3">1078</strain>
    </source>
</reference>
<feature type="domain" description="GP-PDE" evidence="1">
    <location>
        <begin position="14"/>
        <end position="233"/>
    </location>
</feature>
<accession>A0AAF1KTD0</accession>
<gene>
    <name evidence="2" type="ORF">PR017_08030</name>
</gene>
<dbReference type="InterPro" id="IPR017946">
    <property type="entry name" value="PLC-like_Pdiesterase_TIM-brl"/>
</dbReference>
<proteinExistence type="predicted"/>
<name>A0AAF1KTD0_9HYPH</name>
<keyword evidence="3" id="KW-1185">Reference proteome</keyword>
<dbReference type="Proteomes" id="UP000249499">
    <property type="component" value="Chromosome"/>
</dbReference>
<dbReference type="GO" id="GO:0008081">
    <property type="term" value="F:phosphoric diester hydrolase activity"/>
    <property type="evidence" value="ECO:0007669"/>
    <property type="project" value="InterPro"/>
</dbReference>
<dbReference type="KEGG" id="rtu:PR017_08030"/>
<sequence>MAFVSWLETARDKALIIAHRGGAALGPENSALAFSLAGEAGADAVETDVRVSADGMLVCLHDADMQRIAGDPREVSALDLKTLKDLVPDLLTLEAAIAASAPLGILLDVKLTDGTHLVEIIRTVEATGASRRAILGLRNMGLIAEVRSIGCEMAILGLLPDADSSEEAADLGADWFRLWQGEASPDRIATARKAGLQVAIMVGQPRNVPLPEYPQFAVGLVDAEGLEKLRKLAPDAIMLDDPRLLWTNQRGSPIHAISP</sequence>
<dbReference type="PANTHER" id="PTHR46211">
    <property type="entry name" value="GLYCEROPHOSPHORYL DIESTER PHOSPHODIESTERASE"/>
    <property type="match status" value="1"/>
</dbReference>
<dbReference type="EMBL" id="CP117255">
    <property type="protein sequence ID" value="WFR97045.1"/>
    <property type="molecule type" value="Genomic_DNA"/>
</dbReference>
<evidence type="ECO:0000313" key="2">
    <source>
        <dbReference type="EMBL" id="WFR97045.1"/>
    </source>
</evidence>
<dbReference type="Gene3D" id="3.20.20.190">
    <property type="entry name" value="Phosphatidylinositol (PI) phosphodiesterase"/>
    <property type="match status" value="1"/>
</dbReference>
<dbReference type="PROSITE" id="PS51704">
    <property type="entry name" value="GP_PDE"/>
    <property type="match status" value="1"/>
</dbReference>
<protein>
    <submittedName>
        <fullName evidence="2">Glycerophosphodiester phosphodiesterase family protein</fullName>
    </submittedName>
</protein>
<evidence type="ECO:0000313" key="3">
    <source>
        <dbReference type="Proteomes" id="UP000249499"/>
    </source>
</evidence>
<reference evidence="2 3" key="1">
    <citation type="journal article" date="2018" name="Sci. Rep.">
        <title>Rhizobium tumorigenes sp. nov., a novel plant tumorigenic bacterium isolated from cane gall tumors on thornless blackberry.</title>
        <authorList>
            <person name="Kuzmanovi N."/>
            <person name="Smalla K."/>
            <person name="Gronow S."/>
            <person name="PuBawska J."/>
        </authorList>
    </citation>
    <scope>NUCLEOTIDE SEQUENCE [LARGE SCALE GENOMIC DNA]</scope>
    <source>
        <strain evidence="2 3">1078</strain>
    </source>
</reference>
<dbReference type="InterPro" id="IPR030395">
    <property type="entry name" value="GP_PDE_dom"/>
</dbReference>